<keyword evidence="5" id="KW-1185">Reference proteome</keyword>
<dbReference type="SUPFAM" id="SSF118196">
    <property type="entry name" value="YaeB-like"/>
    <property type="match status" value="1"/>
</dbReference>
<dbReference type="CDD" id="cd09281">
    <property type="entry name" value="UPF0066"/>
    <property type="match status" value="1"/>
</dbReference>
<dbReference type="Proteomes" id="UP001596496">
    <property type="component" value="Unassembled WGS sequence"/>
</dbReference>
<evidence type="ECO:0000313" key="4">
    <source>
        <dbReference type="EMBL" id="MFC7383607.1"/>
    </source>
</evidence>
<name>A0ABW2P3L8_9ACTN</name>
<comment type="similarity">
    <text evidence="2">Belongs to the tRNA methyltransferase O family.</text>
</comment>
<dbReference type="InterPro" id="IPR036413">
    <property type="entry name" value="YaeB-like_sf"/>
</dbReference>
<organism evidence="4 5">
    <name type="scientific">Sphaerisporangium rhizosphaerae</name>
    <dbReference type="NCBI Taxonomy" id="2269375"/>
    <lineage>
        <taxon>Bacteria</taxon>
        <taxon>Bacillati</taxon>
        <taxon>Actinomycetota</taxon>
        <taxon>Actinomycetes</taxon>
        <taxon>Streptosporangiales</taxon>
        <taxon>Streptosporangiaceae</taxon>
        <taxon>Sphaerisporangium</taxon>
    </lineage>
</organism>
<proteinExistence type="inferred from homology"/>
<dbReference type="InterPro" id="IPR036414">
    <property type="entry name" value="YaeB_N_sf"/>
</dbReference>
<protein>
    <submittedName>
        <fullName evidence="4">tRNA (N6-threonylcarbamoyladenosine(37)-N6)-methyltransferase TrmO</fullName>
    </submittedName>
</protein>
<dbReference type="InterPro" id="IPR040372">
    <property type="entry name" value="YaeB-like"/>
</dbReference>
<dbReference type="NCBIfam" id="TIGR00104">
    <property type="entry name" value="tRNA_TsaA"/>
    <property type="match status" value="1"/>
</dbReference>
<dbReference type="PANTHER" id="PTHR12818:SF0">
    <property type="entry name" value="TRNA (ADENINE(37)-N6)-METHYLTRANSFERASE"/>
    <property type="match status" value="1"/>
</dbReference>
<dbReference type="Pfam" id="PF01980">
    <property type="entry name" value="TrmO_N"/>
    <property type="match status" value="1"/>
</dbReference>
<accession>A0ABW2P3L8</accession>
<gene>
    <name evidence="4" type="primary">tsaA</name>
    <name evidence="4" type="ORF">ACFQSB_15405</name>
</gene>
<sequence length="156" mass="16973">MPEQTADPGVQQPVQVSPIGYVVTGYARPQDAPAQATENYGEPGKVVVYDRFADGLAGLERWSHIWLLTWLHSQDDDEAGALKCVPRGGARGGGHRGVFSTRSPNRPSRLGMSLVRVLRVEDGVVHFQGVDLVDGTPVLDIKPWVRGTDIPPDLPR</sequence>
<feature type="domain" description="TsaA-like" evidence="3">
    <location>
        <begin position="16"/>
        <end position="153"/>
    </location>
</feature>
<evidence type="ECO:0000256" key="1">
    <source>
        <dbReference type="ARBA" id="ARBA00022691"/>
    </source>
</evidence>
<dbReference type="Gene3D" id="2.40.30.70">
    <property type="entry name" value="YaeB-like"/>
    <property type="match status" value="1"/>
</dbReference>
<evidence type="ECO:0000259" key="3">
    <source>
        <dbReference type="PROSITE" id="PS51668"/>
    </source>
</evidence>
<keyword evidence="1" id="KW-0949">S-adenosyl-L-methionine</keyword>
<comment type="caution">
    <text evidence="4">The sequence shown here is derived from an EMBL/GenBank/DDBJ whole genome shotgun (WGS) entry which is preliminary data.</text>
</comment>
<evidence type="ECO:0000313" key="5">
    <source>
        <dbReference type="Proteomes" id="UP001596496"/>
    </source>
</evidence>
<dbReference type="PROSITE" id="PS51668">
    <property type="entry name" value="TSAA_2"/>
    <property type="match status" value="1"/>
</dbReference>
<evidence type="ECO:0000256" key="2">
    <source>
        <dbReference type="ARBA" id="ARBA00033753"/>
    </source>
</evidence>
<dbReference type="PANTHER" id="PTHR12818">
    <property type="entry name" value="TRNA (ADENINE(37)-N6)-METHYLTRANSFERASE"/>
    <property type="match status" value="1"/>
</dbReference>
<dbReference type="InterPro" id="IPR023370">
    <property type="entry name" value="TrmO-like_N"/>
</dbReference>
<dbReference type="EMBL" id="JBHTCG010000008">
    <property type="protein sequence ID" value="MFC7383607.1"/>
    <property type="molecule type" value="Genomic_DNA"/>
</dbReference>
<reference evidence="5" key="1">
    <citation type="journal article" date="2019" name="Int. J. Syst. Evol. Microbiol.">
        <title>The Global Catalogue of Microorganisms (GCM) 10K type strain sequencing project: providing services to taxonomists for standard genome sequencing and annotation.</title>
        <authorList>
            <consortium name="The Broad Institute Genomics Platform"/>
            <consortium name="The Broad Institute Genome Sequencing Center for Infectious Disease"/>
            <person name="Wu L."/>
            <person name="Ma J."/>
        </authorList>
    </citation>
    <scope>NUCLEOTIDE SEQUENCE [LARGE SCALE GENOMIC DNA]</scope>
    <source>
        <strain evidence="5">CECT 7649</strain>
    </source>
</reference>
<dbReference type="RefSeq" id="WP_354841550.1">
    <property type="nucleotide sequence ID" value="NZ_JBHTCG010000008.1"/>
</dbReference>